<name>A0A0N9I008_9PSEU</name>
<dbReference type="PRINTS" id="PR00598">
    <property type="entry name" value="HTHMARR"/>
</dbReference>
<gene>
    <name evidence="5" type="ORF">AOZ06_13710</name>
</gene>
<dbReference type="PROSITE" id="PS50995">
    <property type="entry name" value="HTH_MARR_2"/>
    <property type="match status" value="1"/>
</dbReference>
<dbReference type="STRING" id="860235.AOZ06_13710"/>
<dbReference type="Gene3D" id="1.10.10.10">
    <property type="entry name" value="Winged helix-like DNA-binding domain superfamily/Winged helix DNA-binding domain"/>
    <property type="match status" value="1"/>
</dbReference>
<evidence type="ECO:0000259" key="4">
    <source>
        <dbReference type="PROSITE" id="PS50995"/>
    </source>
</evidence>
<dbReference type="PANTHER" id="PTHR42756:SF1">
    <property type="entry name" value="TRANSCRIPTIONAL REPRESSOR OF EMRAB OPERON"/>
    <property type="match status" value="1"/>
</dbReference>
<keyword evidence="3" id="KW-0804">Transcription</keyword>
<feature type="domain" description="HTH marR-type" evidence="4">
    <location>
        <begin position="23"/>
        <end position="158"/>
    </location>
</feature>
<evidence type="ECO:0000313" key="5">
    <source>
        <dbReference type="EMBL" id="ALG07826.1"/>
    </source>
</evidence>
<dbReference type="SUPFAM" id="SSF46785">
    <property type="entry name" value="Winged helix' DNA-binding domain"/>
    <property type="match status" value="1"/>
</dbReference>
<dbReference type="KEGG" id="kphy:AOZ06_13710"/>
<proteinExistence type="predicted"/>
<evidence type="ECO:0000256" key="3">
    <source>
        <dbReference type="ARBA" id="ARBA00023163"/>
    </source>
</evidence>
<evidence type="ECO:0000256" key="2">
    <source>
        <dbReference type="ARBA" id="ARBA00023125"/>
    </source>
</evidence>
<evidence type="ECO:0000256" key="1">
    <source>
        <dbReference type="ARBA" id="ARBA00023015"/>
    </source>
</evidence>
<dbReference type="Pfam" id="PF12802">
    <property type="entry name" value="MarR_2"/>
    <property type="match status" value="1"/>
</dbReference>
<dbReference type="GO" id="GO:0003700">
    <property type="term" value="F:DNA-binding transcription factor activity"/>
    <property type="evidence" value="ECO:0007669"/>
    <property type="project" value="InterPro"/>
</dbReference>
<dbReference type="InterPro" id="IPR000835">
    <property type="entry name" value="HTH_MarR-typ"/>
</dbReference>
<keyword evidence="6" id="KW-1185">Reference proteome</keyword>
<dbReference type="PANTHER" id="PTHR42756">
    <property type="entry name" value="TRANSCRIPTIONAL REGULATOR, MARR"/>
    <property type="match status" value="1"/>
</dbReference>
<keyword evidence="2" id="KW-0238">DNA-binding</keyword>
<dbReference type="Proteomes" id="UP000063699">
    <property type="component" value="Chromosome"/>
</dbReference>
<keyword evidence="1" id="KW-0805">Transcription regulation</keyword>
<dbReference type="OrthoDB" id="3237509at2"/>
<evidence type="ECO:0000313" key="6">
    <source>
        <dbReference type="Proteomes" id="UP000063699"/>
    </source>
</evidence>
<dbReference type="GO" id="GO:0003677">
    <property type="term" value="F:DNA binding"/>
    <property type="evidence" value="ECO:0007669"/>
    <property type="project" value="UniProtKB-KW"/>
</dbReference>
<accession>A0A0N9I008</accession>
<dbReference type="AlphaFoldDB" id="A0A0N9I008"/>
<dbReference type="RefSeq" id="WP_054289736.1">
    <property type="nucleotide sequence ID" value="NZ_CP012752.1"/>
</dbReference>
<reference evidence="5 6" key="1">
    <citation type="submission" date="2015-07" db="EMBL/GenBank/DDBJ databases">
        <title>Genome sequencing of Kibdelosporangium phytohabitans.</title>
        <authorList>
            <person name="Qin S."/>
            <person name="Xing K."/>
        </authorList>
    </citation>
    <scope>NUCLEOTIDE SEQUENCE [LARGE SCALE GENOMIC DNA]</scope>
    <source>
        <strain evidence="5 6">KLBMP1111</strain>
    </source>
</reference>
<dbReference type="InterPro" id="IPR036390">
    <property type="entry name" value="WH_DNA-bd_sf"/>
</dbReference>
<sequence>MPDHVDMVLEQWQDRRPDLDVAPMAVLGRLKRLNRLVSAELDKTFARHGLDSPSFDVLATLRRSQPPHQLCPNDLIKASMVTSGAITQRLDRLEARGLVRRTRSEKDGRSVVVSLTDDGWDLIEKALPEHLETEHRLLAVLTAKQHDALADTLRDLLESLGDNKE</sequence>
<protein>
    <submittedName>
        <fullName evidence="5">MarR family transcriptional regulator</fullName>
    </submittedName>
</protein>
<dbReference type="EMBL" id="CP012752">
    <property type="protein sequence ID" value="ALG07826.1"/>
    <property type="molecule type" value="Genomic_DNA"/>
</dbReference>
<dbReference type="InterPro" id="IPR036388">
    <property type="entry name" value="WH-like_DNA-bd_sf"/>
</dbReference>
<organism evidence="5 6">
    <name type="scientific">Kibdelosporangium phytohabitans</name>
    <dbReference type="NCBI Taxonomy" id="860235"/>
    <lineage>
        <taxon>Bacteria</taxon>
        <taxon>Bacillati</taxon>
        <taxon>Actinomycetota</taxon>
        <taxon>Actinomycetes</taxon>
        <taxon>Pseudonocardiales</taxon>
        <taxon>Pseudonocardiaceae</taxon>
        <taxon>Kibdelosporangium</taxon>
    </lineage>
</organism>
<dbReference type="SMART" id="SM00347">
    <property type="entry name" value="HTH_MARR"/>
    <property type="match status" value="1"/>
</dbReference>